<dbReference type="Pfam" id="PF02151">
    <property type="entry name" value="UVR"/>
    <property type="match status" value="1"/>
</dbReference>
<reference evidence="4" key="1">
    <citation type="submission" date="2010-01" db="EMBL/GenBank/DDBJ databases">
        <title>Genome fragments of uncultured bacteria from the North Pacific subtropical Gyre.</title>
        <authorList>
            <person name="Pham V.D."/>
            <person name="Delong E.F."/>
        </authorList>
    </citation>
    <scope>NUCLEOTIDE SEQUENCE</scope>
</reference>
<dbReference type="AlphaFoldDB" id="E7C4M8"/>
<proteinExistence type="predicted"/>
<dbReference type="GO" id="GO:1990170">
    <property type="term" value="P:stress response to cadmium ion"/>
    <property type="evidence" value="ECO:0007669"/>
    <property type="project" value="TreeGrafter"/>
</dbReference>
<sequence length="194" mass="20360">MNCDRCESEATVHEVTISDGQVLEIHLCEVCAQETGIVSSSPAPVEEILKKIAAGKVSAESAPASPACPACKTTFSQFKQSGRLGCPECYTAMAQQLGPILDRAHQGAVHHVGKVPKRMMAQGGDAPGLVDREIALAAAEARAEQIRRLRADLASAVHAEQYEQAAQIRDRLQALQRGGTSGQSSGVGPTEGSS</sequence>
<dbReference type="InterPro" id="IPR025542">
    <property type="entry name" value="YacH"/>
</dbReference>
<protein>
    <submittedName>
        <fullName evidence="4">Uncharacterized protein with conserved CXXC pairs</fullName>
    </submittedName>
</protein>
<organism evidence="4">
    <name type="scientific">uncultured Planctomycetales bacterium HF0500_02G17</name>
    <dbReference type="NCBI Taxonomy" id="723608"/>
    <lineage>
        <taxon>Bacteria</taxon>
        <taxon>Pseudomonadati</taxon>
        <taxon>Planctomycetota</taxon>
        <taxon>Planctomycetia</taxon>
        <taxon>Planctomycetales</taxon>
        <taxon>environmental samples</taxon>
    </lineage>
</organism>
<dbReference type="PIRSF" id="PIRSF015034">
    <property type="entry name" value="YacH"/>
    <property type="match status" value="1"/>
</dbReference>
<dbReference type="GO" id="GO:0046870">
    <property type="term" value="F:cadmium ion binding"/>
    <property type="evidence" value="ECO:0007669"/>
    <property type="project" value="TreeGrafter"/>
</dbReference>
<name>E7C4M8_9BACT</name>
<evidence type="ECO:0000313" key="4">
    <source>
        <dbReference type="EMBL" id="ADI22402.1"/>
    </source>
</evidence>
<feature type="region of interest" description="Disordered" evidence="2">
    <location>
        <begin position="174"/>
        <end position="194"/>
    </location>
</feature>
<dbReference type="SUPFAM" id="SSF46600">
    <property type="entry name" value="C-terminal UvrC-binding domain of UvrB"/>
    <property type="match status" value="1"/>
</dbReference>
<evidence type="ECO:0000256" key="2">
    <source>
        <dbReference type="SAM" id="MobiDB-lite"/>
    </source>
</evidence>
<dbReference type="PROSITE" id="PS50151">
    <property type="entry name" value="UVR"/>
    <property type="match status" value="1"/>
</dbReference>
<evidence type="ECO:0000256" key="1">
    <source>
        <dbReference type="ARBA" id="ARBA00023236"/>
    </source>
</evidence>
<dbReference type="InterPro" id="IPR036876">
    <property type="entry name" value="UVR_dom_sf"/>
</dbReference>
<dbReference type="GO" id="GO:1990169">
    <property type="term" value="P:stress response to copper ion"/>
    <property type="evidence" value="ECO:0007669"/>
    <property type="project" value="TreeGrafter"/>
</dbReference>
<dbReference type="GO" id="GO:0050897">
    <property type="term" value="F:cobalt ion binding"/>
    <property type="evidence" value="ECO:0007669"/>
    <property type="project" value="TreeGrafter"/>
</dbReference>
<accession>E7C4M8</accession>
<dbReference type="GO" id="GO:0009432">
    <property type="term" value="P:SOS response"/>
    <property type="evidence" value="ECO:0007669"/>
    <property type="project" value="UniProtKB-KW"/>
</dbReference>
<dbReference type="InterPro" id="IPR001943">
    <property type="entry name" value="UVR_dom"/>
</dbReference>
<keyword evidence="1" id="KW-0742">SOS response</keyword>
<dbReference type="PANTHER" id="PTHR38430:SF1">
    <property type="entry name" value="PROTEIN-ARGININE KINASE ACTIVATOR PROTEIN"/>
    <property type="match status" value="1"/>
</dbReference>
<evidence type="ECO:0000259" key="3">
    <source>
        <dbReference type="PROSITE" id="PS50151"/>
    </source>
</evidence>
<dbReference type="EMBL" id="GU567984">
    <property type="protein sequence ID" value="ADI22402.1"/>
    <property type="molecule type" value="Genomic_DNA"/>
</dbReference>
<feature type="domain" description="UVR" evidence="3">
    <location>
        <begin position="143"/>
        <end position="178"/>
    </location>
</feature>
<dbReference type="GO" id="GO:0008270">
    <property type="term" value="F:zinc ion binding"/>
    <property type="evidence" value="ECO:0007669"/>
    <property type="project" value="TreeGrafter"/>
</dbReference>
<feature type="compositionally biased region" description="Polar residues" evidence="2">
    <location>
        <begin position="182"/>
        <end position="194"/>
    </location>
</feature>
<dbReference type="GO" id="GO:0005507">
    <property type="term" value="F:copper ion binding"/>
    <property type="evidence" value="ECO:0007669"/>
    <property type="project" value="TreeGrafter"/>
</dbReference>
<keyword evidence="1" id="KW-0227">DNA damage</keyword>
<dbReference type="PANTHER" id="PTHR38430">
    <property type="entry name" value="PROTEIN-ARGININE KINASE ACTIVATOR PROTEIN"/>
    <property type="match status" value="1"/>
</dbReference>